<keyword evidence="2" id="KW-1185">Reference proteome</keyword>
<proteinExistence type="predicted"/>
<name>A0A9P6TF46_9BASI</name>
<evidence type="ECO:0000313" key="1">
    <source>
        <dbReference type="EMBL" id="KAG0149544.1"/>
    </source>
</evidence>
<organism evidence="1 2">
    <name type="scientific">Cronartium quercuum f. sp. fusiforme G11</name>
    <dbReference type="NCBI Taxonomy" id="708437"/>
    <lineage>
        <taxon>Eukaryota</taxon>
        <taxon>Fungi</taxon>
        <taxon>Dikarya</taxon>
        <taxon>Basidiomycota</taxon>
        <taxon>Pucciniomycotina</taxon>
        <taxon>Pucciniomycetes</taxon>
        <taxon>Pucciniales</taxon>
        <taxon>Coleosporiaceae</taxon>
        <taxon>Cronartium</taxon>
    </lineage>
</organism>
<protein>
    <submittedName>
        <fullName evidence="1">Uncharacterized protein</fullName>
    </submittedName>
</protein>
<sequence>MAAESENTLILEALANDFHTKASIKDIAESHSFSGACLEGWLVSKICNTPI</sequence>
<evidence type="ECO:0000313" key="2">
    <source>
        <dbReference type="Proteomes" id="UP000886653"/>
    </source>
</evidence>
<comment type="caution">
    <text evidence="1">The sequence shown here is derived from an EMBL/GenBank/DDBJ whole genome shotgun (WGS) entry which is preliminary data.</text>
</comment>
<dbReference type="AlphaFoldDB" id="A0A9P6TF46"/>
<gene>
    <name evidence="1" type="ORF">CROQUDRAFT_88877</name>
</gene>
<dbReference type="Proteomes" id="UP000886653">
    <property type="component" value="Unassembled WGS sequence"/>
</dbReference>
<accession>A0A9P6TF46</accession>
<dbReference type="EMBL" id="MU167226">
    <property type="protein sequence ID" value="KAG0149544.1"/>
    <property type="molecule type" value="Genomic_DNA"/>
</dbReference>
<reference evidence="1" key="1">
    <citation type="submission" date="2013-11" db="EMBL/GenBank/DDBJ databases">
        <title>Genome sequence of the fusiform rust pathogen reveals effectors for host alternation and coevolution with pine.</title>
        <authorList>
            <consortium name="DOE Joint Genome Institute"/>
            <person name="Smith K."/>
            <person name="Pendleton A."/>
            <person name="Kubisiak T."/>
            <person name="Anderson C."/>
            <person name="Salamov A."/>
            <person name="Aerts A."/>
            <person name="Riley R."/>
            <person name="Clum A."/>
            <person name="Lindquist E."/>
            <person name="Ence D."/>
            <person name="Campbell M."/>
            <person name="Kronenberg Z."/>
            <person name="Feau N."/>
            <person name="Dhillon B."/>
            <person name="Hamelin R."/>
            <person name="Burleigh J."/>
            <person name="Smith J."/>
            <person name="Yandell M."/>
            <person name="Nelson C."/>
            <person name="Grigoriev I."/>
            <person name="Davis J."/>
        </authorList>
    </citation>
    <scope>NUCLEOTIDE SEQUENCE</scope>
    <source>
        <strain evidence="1">G11</strain>
    </source>
</reference>